<sequence length="992" mass="107124">MQFKHLLTLCFFALASLFVQPVLAQNKVITGKVTDKKDNSPLVGVSVGAAGGIGTLTGADGTFRLSVPASVTSLNFSYIGYNALTVPLNGQTTLNVSLQTASTSLSEVVVVGYGTQRVKDATGSVSSLSSKDFNRGVIATPDQLLQGRIAGVQVSSASGEPGAAATINIRGTSSIRAGTDPLYVIDGVPLDNSGTSGGFDAGAGSSSARNPLAFLNPNDIENISVLKDASSQAIYGSRGANGVVLITTRKGRKGQGIQFTANTSVSNVAKRYDLLNRDQFLAGVAATGADATAVDAGANTNWQDQIFRTGISQSYNVALGGGTDKSSYRASVGYDNQNGTIKESGLKRLTGRLNANQSLFNNFIRLDLNFLASNVKNKYAQITNNAGFEGSLIGATLQANPTLPVYNEDGSWNAGFSSSYRNPVALIEGIDDRDNINRYLTNLTATFNLTKNLSYKASAGYDYSKGERKTFFDPNLPGYTGSSGYRNQTISAVLGNGRAIYQDQKLKNFTIEHTLNYDKKWSDNSQLTALAGYSYYSYRNYGVNDIAWGLVNDKYVKDINSFAERLPYPTGDSTKTELQSFFGRVFYSFKDKYLFTVTVRRDGSSKFGANNKYATFPAASFKWKIMNESFAPKGIFSDLSLRLNWGKTGNQEFPAYASIAVQQLQYNNSTVIINPPSPNLRWETTTAYGAGVDFAVLDGRLSGTIDYFNKSTKDLLFFQDYAQPAAFSRRWVNLPGIVKNTGVELGLNFEAIRGNKFNWNVAYNMTLLKNRMTKFGNGNVITGNIDGQGLSGAYSQVITNNQPLFSFKVGTYTGLDENGFNNNPTAIDKTVIVGSALPTFTAGLTNNFSYGNWNLSVFLNAQTGFYIYNNTANAYFLKGNLLSGRNVTREVANSNENPLNSGDVSTRFLEKGDFLRVSNVSLGYTFNMGANSAIKSLRVSLAGQNLALITGYSGIDPEINTNKARNEVPSRGIDYTAYPSARTFTLGLNAGF</sequence>
<evidence type="ECO:0000259" key="12">
    <source>
        <dbReference type="Pfam" id="PF07715"/>
    </source>
</evidence>
<evidence type="ECO:0000256" key="6">
    <source>
        <dbReference type="ARBA" id="ARBA00023136"/>
    </source>
</evidence>
<keyword evidence="3 8" id="KW-1134">Transmembrane beta strand</keyword>
<dbReference type="InterPro" id="IPR000531">
    <property type="entry name" value="Beta-barrel_TonB"/>
</dbReference>
<dbReference type="Pfam" id="PF00593">
    <property type="entry name" value="TonB_dep_Rec_b-barrel"/>
    <property type="match status" value="1"/>
</dbReference>
<evidence type="ECO:0000256" key="10">
    <source>
        <dbReference type="SAM" id="SignalP"/>
    </source>
</evidence>
<reference evidence="14" key="3">
    <citation type="submission" date="2024-09" db="EMBL/GenBank/DDBJ databases">
        <authorList>
            <person name="Sun Q."/>
            <person name="Mori K."/>
        </authorList>
    </citation>
    <scope>NUCLEOTIDE SEQUENCE</scope>
    <source>
        <strain evidence="14">CCUG 61484</strain>
    </source>
</reference>
<organism evidence="14 15">
    <name type="scientific">Mucilaginibacter litoreus</name>
    <dbReference type="NCBI Taxonomy" id="1048221"/>
    <lineage>
        <taxon>Bacteria</taxon>
        <taxon>Pseudomonadati</taxon>
        <taxon>Bacteroidota</taxon>
        <taxon>Sphingobacteriia</taxon>
        <taxon>Sphingobacteriales</taxon>
        <taxon>Sphingobacteriaceae</taxon>
        <taxon>Mucilaginibacter</taxon>
    </lineage>
</organism>
<dbReference type="NCBIfam" id="TIGR04056">
    <property type="entry name" value="OMP_RagA_SusC"/>
    <property type="match status" value="1"/>
</dbReference>
<comment type="similarity">
    <text evidence="8 9">Belongs to the TonB-dependent receptor family.</text>
</comment>
<keyword evidence="10" id="KW-0732">Signal</keyword>
<dbReference type="InterPro" id="IPR039426">
    <property type="entry name" value="TonB-dep_rcpt-like"/>
</dbReference>
<feature type="signal peptide" evidence="10">
    <location>
        <begin position="1"/>
        <end position="24"/>
    </location>
</feature>
<dbReference type="Gene3D" id="2.40.170.20">
    <property type="entry name" value="TonB-dependent receptor, beta-barrel domain"/>
    <property type="match status" value="1"/>
</dbReference>
<dbReference type="Gene3D" id="2.170.130.10">
    <property type="entry name" value="TonB-dependent receptor, plug domain"/>
    <property type="match status" value="1"/>
</dbReference>
<reference evidence="15" key="2">
    <citation type="journal article" date="2019" name="Int. J. Syst. Evol. Microbiol.">
        <title>The Global Catalogue of Microorganisms (GCM) 10K type strain sequencing project: providing services to taxonomists for standard genome sequencing and annotation.</title>
        <authorList>
            <consortium name="The Broad Institute Genomics Platform"/>
            <consortium name="The Broad Institute Genome Sequencing Center for Infectious Disease"/>
            <person name="Wu L."/>
            <person name="Ma J."/>
        </authorList>
    </citation>
    <scope>NUCLEOTIDE SEQUENCE [LARGE SCALE GENOMIC DNA]</scope>
    <source>
        <strain evidence="15">CCUG 61484</strain>
    </source>
</reference>
<dbReference type="InterPro" id="IPR036942">
    <property type="entry name" value="Beta-barrel_TonB_sf"/>
</dbReference>
<name>A0ABW3ANT1_9SPHI</name>
<evidence type="ECO:0000313" key="13">
    <source>
        <dbReference type="EMBL" id="MFD0792357.1"/>
    </source>
</evidence>
<keyword evidence="7 8" id="KW-0998">Cell outer membrane</keyword>
<dbReference type="InterPro" id="IPR012910">
    <property type="entry name" value="Plug_dom"/>
</dbReference>
<dbReference type="RefSeq" id="WP_377111061.1">
    <property type="nucleotide sequence ID" value="NZ_JBHTHZ010000001.1"/>
</dbReference>
<keyword evidence="5 9" id="KW-0798">TonB box</keyword>
<evidence type="ECO:0000256" key="1">
    <source>
        <dbReference type="ARBA" id="ARBA00004571"/>
    </source>
</evidence>
<reference evidence="14" key="1">
    <citation type="journal article" date="2014" name="Int. J. Syst. Evol. Microbiol.">
        <title>Complete genome of a new Firmicutes species belonging to the dominant human colonic microbiota ('Ruminococcus bicirculans') reveals two chromosomes and a selective capacity to utilize plant glucans.</title>
        <authorList>
            <consortium name="NISC Comparative Sequencing Program"/>
            <person name="Wegmann U."/>
            <person name="Louis P."/>
            <person name="Goesmann A."/>
            <person name="Henrissat B."/>
            <person name="Duncan S.H."/>
            <person name="Flint H.J."/>
        </authorList>
    </citation>
    <scope>NUCLEOTIDE SEQUENCE</scope>
    <source>
        <strain evidence="14">CCUG 61484</strain>
    </source>
</reference>
<dbReference type="EMBL" id="JBHTHZ010000001">
    <property type="protein sequence ID" value="MFD0792357.1"/>
    <property type="molecule type" value="Genomic_DNA"/>
</dbReference>
<evidence type="ECO:0000256" key="2">
    <source>
        <dbReference type="ARBA" id="ARBA00022448"/>
    </source>
</evidence>
<dbReference type="InterPro" id="IPR023997">
    <property type="entry name" value="TonB-dep_OMP_SusC/RagA_CS"/>
</dbReference>
<dbReference type="InterPro" id="IPR023996">
    <property type="entry name" value="TonB-dep_OMP_SusC/RagA"/>
</dbReference>
<evidence type="ECO:0000313" key="15">
    <source>
        <dbReference type="Proteomes" id="UP001597010"/>
    </source>
</evidence>
<dbReference type="SUPFAM" id="SSF56935">
    <property type="entry name" value="Porins"/>
    <property type="match status" value="1"/>
</dbReference>
<keyword evidence="6 8" id="KW-0472">Membrane</keyword>
<dbReference type="NCBIfam" id="TIGR04057">
    <property type="entry name" value="SusC_RagA_signa"/>
    <property type="match status" value="1"/>
</dbReference>
<evidence type="ECO:0000259" key="11">
    <source>
        <dbReference type="Pfam" id="PF00593"/>
    </source>
</evidence>
<proteinExistence type="inferred from homology"/>
<keyword evidence="4 8" id="KW-0812">Transmembrane</keyword>
<feature type="domain" description="TonB-dependent receptor plug" evidence="12">
    <location>
        <begin position="118"/>
        <end position="243"/>
    </location>
</feature>
<evidence type="ECO:0000256" key="3">
    <source>
        <dbReference type="ARBA" id="ARBA00022452"/>
    </source>
</evidence>
<evidence type="ECO:0000313" key="14">
    <source>
        <dbReference type="EMBL" id="MFD0792485.1"/>
    </source>
</evidence>
<evidence type="ECO:0000256" key="9">
    <source>
        <dbReference type="RuleBase" id="RU003357"/>
    </source>
</evidence>
<dbReference type="Gene3D" id="2.60.40.1120">
    <property type="entry name" value="Carboxypeptidase-like, regulatory domain"/>
    <property type="match status" value="1"/>
</dbReference>
<dbReference type="InterPro" id="IPR008969">
    <property type="entry name" value="CarboxyPept-like_regulatory"/>
</dbReference>
<evidence type="ECO:0000256" key="7">
    <source>
        <dbReference type="ARBA" id="ARBA00023237"/>
    </source>
</evidence>
<evidence type="ECO:0000256" key="5">
    <source>
        <dbReference type="ARBA" id="ARBA00023077"/>
    </source>
</evidence>
<dbReference type="InterPro" id="IPR037066">
    <property type="entry name" value="Plug_dom_sf"/>
</dbReference>
<keyword evidence="2 8" id="KW-0813">Transport</keyword>
<gene>
    <name evidence="13" type="ORF">ACFQZX_01940</name>
    <name evidence="14" type="ORF">ACFQZX_02585</name>
</gene>
<feature type="chain" id="PRO_5045033424" evidence="10">
    <location>
        <begin position="25"/>
        <end position="992"/>
    </location>
</feature>
<dbReference type="Proteomes" id="UP001597010">
    <property type="component" value="Unassembled WGS sequence"/>
</dbReference>
<dbReference type="Pfam" id="PF13715">
    <property type="entry name" value="CarbopepD_reg_2"/>
    <property type="match status" value="1"/>
</dbReference>
<dbReference type="EMBL" id="JBHTHZ010000001">
    <property type="protein sequence ID" value="MFD0792485.1"/>
    <property type="molecule type" value="Genomic_DNA"/>
</dbReference>
<dbReference type="Pfam" id="PF07715">
    <property type="entry name" value="Plug"/>
    <property type="match status" value="1"/>
</dbReference>
<comment type="caution">
    <text evidence="14">The sequence shown here is derived from an EMBL/GenBank/DDBJ whole genome shotgun (WGS) entry which is preliminary data.</text>
</comment>
<feature type="domain" description="TonB-dependent receptor-like beta-barrel" evidence="11">
    <location>
        <begin position="405"/>
        <end position="946"/>
    </location>
</feature>
<evidence type="ECO:0000256" key="8">
    <source>
        <dbReference type="PROSITE-ProRule" id="PRU01360"/>
    </source>
</evidence>
<comment type="subcellular location">
    <subcellularLocation>
        <location evidence="1 8">Cell outer membrane</location>
        <topology evidence="1 8">Multi-pass membrane protein</topology>
    </subcellularLocation>
</comment>
<protein>
    <submittedName>
        <fullName evidence="14">SusC/RagA family TonB-linked outer membrane protein</fullName>
    </submittedName>
</protein>
<accession>A0ABW3ANT1</accession>
<dbReference type="PROSITE" id="PS52016">
    <property type="entry name" value="TONB_DEPENDENT_REC_3"/>
    <property type="match status" value="1"/>
</dbReference>
<dbReference type="SUPFAM" id="SSF49464">
    <property type="entry name" value="Carboxypeptidase regulatory domain-like"/>
    <property type="match status" value="1"/>
</dbReference>
<evidence type="ECO:0000256" key="4">
    <source>
        <dbReference type="ARBA" id="ARBA00022692"/>
    </source>
</evidence>
<keyword evidence="15" id="KW-1185">Reference proteome</keyword>